<feature type="signal peptide" evidence="3">
    <location>
        <begin position="1"/>
        <end position="24"/>
    </location>
</feature>
<evidence type="ECO:0000256" key="3">
    <source>
        <dbReference type="SAM" id="SignalP"/>
    </source>
</evidence>
<evidence type="ECO:0000259" key="4">
    <source>
        <dbReference type="Pfam" id="PF00139"/>
    </source>
</evidence>
<feature type="domain" description="Legume lectin" evidence="4">
    <location>
        <begin position="25"/>
        <end position="102"/>
    </location>
</feature>
<dbReference type="InterPro" id="IPR013320">
    <property type="entry name" value="ConA-like_dom_sf"/>
</dbReference>
<keyword evidence="2" id="KW-0430">Lectin</keyword>
<gene>
    <name evidence="5" type="ORF">CURHAP_LOCUS27156</name>
</gene>
<sequence length="113" mass="12413">MVAKYSTKLHFLLLLLLLTRSATPLNFSFSNFSGSYYPNISTKGDAFFEGGFLRLTKSGEDQQKNGSAGRAIYRQPFLLREKATGKLADFTTSFNFTIDSLNNPPTATASPSS</sequence>
<dbReference type="PANTHER" id="PTHR32401:SF49">
    <property type="entry name" value="OS10G0129200 PROTEIN"/>
    <property type="match status" value="1"/>
</dbReference>
<dbReference type="InterPro" id="IPR050258">
    <property type="entry name" value="Leguminous_Lectin"/>
</dbReference>
<dbReference type="Proteomes" id="UP000507222">
    <property type="component" value="Unassembled WGS sequence"/>
</dbReference>
<evidence type="ECO:0000313" key="6">
    <source>
        <dbReference type="Proteomes" id="UP000507222"/>
    </source>
</evidence>
<dbReference type="Gene3D" id="2.60.120.200">
    <property type="match status" value="1"/>
</dbReference>
<dbReference type="GO" id="GO:0030246">
    <property type="term" value="F:carbohydrate binding"/>
    <property type="evidence" value="ECO:0007669"/>
    <property type="project" value="UniProtKB-KW"/>
</dbReference>
<reference evidence="5 6" key="1">
    <citation type="submission" date="2020-05" db="EMBL/GenBank/DDBJ databases">
        <authorList>
            <person name="Campoy J."/>
            <person name="Schneeberger K."/>
            <person name="Spophaly S."/>
        </authorList>
    </citation>
    <scope>NUCLEOTIDE SEQUENCE [LARGE SCALE GENOMIC DNA]</scope>
    <source>
        <strain evidence="5">PruArmRojPasFocal</strain>
    </source>
</reference>
<organism evidence="5 6">
    <name type="scientific">Prunus armeniaca</name>
    <name type="common">Apricot</name>
    <name type="synonym">Armeniaca vulgaris</name>
    <dbReference type="NCBI Taxonomy" id="36596"/>
    <lineage>
        <taxon>Eukaryota</taxon>
        <taxon>Viridiplantae</taxon>
        <taxon>Streptophyta</taxon>
        <taxon>Embryophyta</taxon>
        <taxon>Tracheophyta</taxon>
        <taxon>Spermatophyta</taxon>
        <taxon>Magnoliopsida</taxon>
        <taxon>eudicotyledons</taxon>
        <taxon>Gunneridae</taxon>
        <taxon>Pentapetalae</taxon>
        <taxon>rosids</taxon>
        <taxon>fabids</taxon>
        <taxon>Rosales</taxon>
        <taxon>Rosaceae</taxon>
        <taxon>Amygdaloideae</taxon>
        <taxon>Amygdaleae</taxon>
        <taxon>Prunus</taxon>
    </lineage>
</organism>
<evidence type="ECO:0000313" key="5">
    <source>
        <dbReference type="EMBL" id="CAB4277441.1"/>
    </source>
</evidence>
<dbReference type="AlphaFoldDB" id="A0A6J5UMT3"/>
<dbReference type="InterPro" id="IPR001220">
    <property type="entry name" value="Legume_lectin_dom"/>
</dbReference>
<dbReference type="SUPFAM" id="SSF49899">
    <property type="entry name" value="Concanavalin A-like lectins/glucanases"/>
    <property type="match status" value="1"/>
</dbReference>
<proteinExistence type="inferred from homology"/>
<dbReference type="Pfam" id="PF00139">
    <property type="entry name" value="Lectin_legB"/>
    <property type="match status" value="1"/>
</dbReference>
<feature type="chain" id="PRO_5026933697" description="Legume lectin domain-containing protein" evidence="3">
    <location>
        <begin position="25"/>
        <end position="113"/>
    </location>
</feature>
<evidence type="ECO:0000256" key="2">
    <source>
        <dbReference type="ARBA" id="ARBA00022734"/>
    </source>
</evidence>
<name>A0A6J5UMT3_PRUAR</name>
<evidence type="ECO:0000256" key="1">
    <source>
        <dbReference type="ARBA" id="ARBA00007606"/>
    </source>
</evidence>
<comment type="similarity">
    <text evidence="1">Belongs to the leguminous lectin family.</text>
</comment>
<protein>
    <recommendedName>
        <fullName evidence="4">Legume lectin domain-containing protein</fullName>
    </recommendedName>
</protein>
<keyword evidence="3" id="KW-0732">Signal</keyword>
<dbReference type="EMBL" id="CAEKDK010000004">
    <property type="protein sequence ID" value="CAB4277441.1"/>
    <property type="molecule type" value="Genomic_DNA"/>
</dbReference>
<dbReference type="PANTHER" id="PTHR32401">
    <property type="entry name" value="CONCANAVALIN A-LIKE LECTIN FAMILY PROTEIN"/>
    <property type="match status" value="1"/>
</dbReference>
<accession>A0A6J5UMT3</accession>